<accession>A0AAU8HNX0</accession>
<sequence>MNLLALNLQEATKVLVHKEIEYELINLEDEQEADPFKWRVVKQIRRNNKLLLYIVKQR</sequence>
<dbReference type="AlphaFoldDB" id="A0AAU8HNX0"/>
<evidence type="ECO:0000313" key="1">
    <source>
        <dbReference type="EMBL" id="XCI27483.1"/>
    </source>
</evidence>
<dbReference type="RefSeq" id="WP_353892061.1">
    <property type="nucleotide sequence ID" value="NZ_CP159485.1"/>
</dbReference>
<reference evidence="1" key="1">
    <citation type="journal article" date="2018" name="Antonie Van Leeuwenhoek">
        <title>Proteinivorax hydrogeniformans sp. nov., an anaerobic, haloalkaliphilic bacterium fermenting proteinaceous compounds with high hydrogen production.</title>
        <authorList>
            <person name="Boltyanskaya Y."/>
            <person name="Detkova E."/>
            <person name="Pimenov N."/>
            <person name="Kevbrin V."/>
        </authorList>
    </citation>
    <scope>NUCLEOTIDE SEQUENCE</scope>
    <source>
        <strain evidence="1">Z-710</strain>
    </source>
</reference>
<gene>
    <name evidence="1" type="ORF">PRVXH_001385</name>
</gene>
<name>A0AAU8HNX0_9FIRM</name>
<reference evidence="1" key="2">
    <citation type="submission" date="2024-06" db="EMBL/GenBank/DDBJ databases">
        <authorList>
            <person name="Petrova K.O."/>
            <person name="Toshchakov S.V."/>
            <person name="Boltjanskaja Y.V."/>
            <person name="Kevbrin V.V."/>
        </authorList>
    </citation>
    <scope>NUCLEOTIDE SEQUENCE</scope>
    <source>
        <strain evidence="1">Z-710</strain>
    </source>
</reference>
<dbReference type="EMBL" id="CP159485">
    <property type="protein sequence ID" value="XCI27483.1"/>
    <property type="molecule type" value="Genomic_DNA"/>
</dbReference>
<organism evidence="1">
    <name type="scientific">Proteinivorax hydrogeniformans</name>
    <dbReference type="NCBI Taxonomy" id="1826727"/>
    <lineage>
        <taxon>Bacteria</taxon>
        <taxon>Bacillati</taxon>
        <taxon>Bacillota</taxon>
        <taxon>Clostridia</taxon>
        <taxon>Eubacteriales</taxon>
        <taxon>Proteinivoracaceae</taxon>
        <taxon>Proteinivorax</taxon>
    </lineage>
</organism>
<protein>
    <submittedName>
        <fullName evidence="1">Uncharacterized protein</fullName>
    </submittedName>
</protein>
<proteinExistence type="predicted"/>